<feature type="transmembrane region" description="Helical" evidence="1">
    <location>
        <begin position="503"/>
        <end position="524"/>
    </location>
</feature>
<feature type="transmembrane region" description="Helical" evidence="1">
    <location>
        <begin position="600"/>
        <end position="619"/>
    </location>
</feature>
<name>A0ABQ1QCC9_9BACI</name>
<keyword evidence="4" id="KW-1185">Reference proteome</keyword>
<dbReference type="Gene3D" id="3.40.50.1820">
    <property type="entry name" value="alpha/beta hydrolase"/>
    <property type="match status" value="1"/>
</dbReference>
<feature type="transmembrane region" description="Helical" evidence="1">
    <location>
        <begin position="536"/>
        <end position="558"/>
    </location>
</feature>
<gene>
    <name evidence="3" type="ORF">GCM10011389_31360</name>
</gene>
<dbReference type="SUPFAM" id="SSF53474">
    <property type="entry name" value="alpha/beta-Hydrolases"/>
    <property type="match status" value="1"/>
</dbReference>
<dbReference type="InterPro" id="IPR050261">
    <property type="entry name" value="FrsA_esterase"/>
</dbReference>
<protein>
    <recommendedName>
        <fullName evidence="2">Xaa-Pro dipeptidyl-peptidase-like domain-containing protein</fullName>
    </recommendedName>
</protein>
<dbReference type="PANTHER" id="PTHR22946">
    <property type="entry name" value="DIENELACTONE HYDROLASE DOMAIN-CONTAINING PROTEIN-RELATED"/>
    <property type="match status" value="1"/>
</dbReference>
<comment type="caution">
    <text evidence="3">The sequence shown here is derived from an EMBL/GenBank/DDBJ whole genome shotgun (WGS) entry which is preliminary data.</text>
</comment>
<proteinExistence type="predicted"/>
<keyword evidence="1" id="KW-1133">Transmembrane helix</keyword>
<evidence type="ECO:0000313" key="4">
    <source>
        <dbReference type="Proteomes" id="UP000642571"/>
    </source>
</evidence>
<sequence length="622" mass="70109">MKNGKRTPKYLILSLVLALISMVGAYFVQTSGTDVEVKDLRWETPSGHLMSALLFKPEGVSEESKAPGVVTSHGWYNNREMQDLNNVELARRGYVVISIDMYGHGNSDPVEPAEWPNRGTGMYDAVELMADLPYVDRDKIGVTGHSNGARAANWSVLEDNKKPEEERLISTVLLVANDAMYTNDPGEPLYWSMRNDDQEYTNMYGTRDVGIIAAKYDEFFFRSIGEAGSVTPPRDYIDTKYAQSFLHFGMDPSEVNEERDSYTVYKQEVNGEEAMRIIYNPNQIHPWNHFSQSVVTSLLNYFDESIGSPKEIDSSNQIWQWKVFFNFLGLVAFFMFVVSFTKAMLNTSVFSSLKANETAVAGPAPRGVGKAWFWGGLIVSALISGWSYLALFTWSATNRPEFFPQAPVYYIGVWSAVMGVVTLVILFVSYIFFSKKDGLDLRASGVIINLRTLWKTILLSLLVTTSAFGLVFIADYFFTTDFRIWVLTIKAFTPDKLLIALKYVPFFLLFYVTNSIAVNCFNYVSNGKKEWLNTALMALFNGLSAIVIVAIQYTHFFIEGDVFFTNISNIAGIWLFPIIVIIPLAAIITRKIYRVTKNPYLGGIIYAIIVTVMMVSNTLTQL</sequence>
<dbReference type="EMBL" id="BMIN01000016">
    <property type="protein sequence ID" value="GGD21384.1"/>
    <property type="molecule type" value="Genomic_DNA"/>
</dbReference>
<organism evidence="3 4">
    <name type="scientific">Pontibacillus salipaludis</name>
    <dbReference type="NCBI Taxonomy" id="1697394"/>
    <lineage>
        <taxon>Bacteria</taxon>
        <taxon>Bacillati</taxon>
        <taxon>Bacillota</taxon>
        <taxon>Bacilli</taxon>
        <taxon>Bacillales</taxon>
        <taxon>Bacillaceae</taxon>
        <taxon>Pontibacillus</taxon>
    </lineage>
</organism>
<keyword evidence="1" id="KW-0812">Transmembrane</keyword>
<dbReference type="InterPro" id="IPR000383">
    <property type="entry name" value="Xaa-Pro-like_dom"/>
</dbReference>
<keyword evidence="1" id="KW-0472">Membrane</keyword>
<evidence type="ECO:0000313" key="3">
    <source>
        <dbReference type="EMBL" id="GGD21384.1"/>
    </source>
</evidence>
<dbReference type="InterPro" id="IPR029058">
    <property type="entry name" value="AB_hydrolase_fold"/>
</dbReference>
<feature type="domain" description="Xaa-Pro dipeptidyl-peptidase-like" evidence="2">
    <location>
        <begin position="47"/>
        <end position="151"/>
    </location>
</feature>
<dbReference type="PANTHER" id="PTHR22946:SF8">
    <property type="entry name" value="ACETYL XYLAN ESTERASE DOMAIN-CONTAINING PROTEIN"/>
    <property type="match status" value="1"/>
</dbReference>
<feature type="transmembrane region" description="Helical" evidence="1">
    <location>
        <begin position="570"/>
        <end position="588"/>
    </location>
</feature>
<evidence type="ECO:0000259" key="2">
    <source>
        <dbReference type="Pfam" id="PF02129"/>
    </source>
</evidence>
<dbReference type="RefSeq" id="WP_188655330.1">
    <property type="nucleotide sequence ID" value="NZ_BMIN01000016.1"/>
</dbReference>
<reference evidence="4" key="1">
    <citation type="journal article" date="2019" name="Int. J. Syst. Evol. Microbiol.">
        <title>The Global Catalogue of Microorganisms (GCM) 10K type strain sequencing project: providing services to taxonomists for standard genome sequencing and annotation.</title>
        <authorList>
            <consortium name="The Broad Institute Genomics Platform"/>
            <consortium name="The Broad Institute Genome Sequencing Center for Infectious Disease"/>
            <person name="Wu L."/>
            <person name="Ma J."/>
        </authorList>
    </citation>
    <scope>NUCLEOTIDE SEQUENCE [LARGE SCALE GENOMIC DNA]</scope>
    <source>
        <strain evidence="4">CGMCC 1.15353</strain>
    </source>
</reference>
<feature type="transmembrane region" description="Helical" evidence="1">
    <location>
        <begin position="371"/>
        <end position="396"/>
    </location>
</feature>
<dbReference type="Proteomes" id="UP000642571">
    <property type="component" value="Unassembled WGS sequence"/>
</dbReference>
<feature type="transmembrane region" description="Helical" evidence="1">
    <location>
        <begin position="408"/>
        <end position="433"/>
    </location>
</feature>
<dbReference type="Pfam" id="PF02129">
    <property type="entry name" value="Peptidase_S15"/>
    <property type="match status" value="1"/>
</dbReference>
<feature type="transmembrane region" description="Helical" evidence="1">
    <location>
        <begin position="323"/>
        <end position="345"/>
    </location>
</feature>
<feature type="transmembrane region" description="Helical" evidence="1">
    <location>
        <begin position="453"/>
        <end position="478"/>
    </location>
</feature>
<accession>A0ABQ1QCC9</accession>
<evidence type="ECO:0000256" key="1">
    <source>
        <dbReference type="SAM" id="Phobius"/>
    </source>
</evidence>